<name>A0A897NRV6_9EURY</name>
<dbReference type="Proteomes" id="UP000663292">
    <property type="component" value="Chromosome"/>
</dbReference>
<keyword evidence="5 6" id="KW-0472">Membrane</keyword>
<dbReference type="PANTHER" id="PTHR30250:SF11">
    <property type="entry name" value="O-ANTIGEN TRANSPORTER-RELATED"/>
    <property type="match status" value="1"/>
</dbReference>
<dbReference type="PANTHER" id="PTHR30250">
    <property type="entry name" value="PST FAMILY PREDICTED COLANIC ACID TRANSPORTER"/>
    <property type="match status" value="1"/>
</dbReference>
<feature type="transmembrane region" description="Helical" evidence="6">
    <location>
        <begin position="80"/>
        <end position="103"/>
    </location>
</feature>
<evidence type="ECO:0000313" key="8">
    <source>
        <dbReference type="Proteomes" id="UP000663292"/>
    </source>
</evidence>
<evidence type="ECO:0000256" key="6">
    <source>
        <dbReference type="SAM" id="Phobius"/>
    </source>
</evidence>
<comment type="subcellular location">
    <subcellularLocation>
        <location evidence="1">Cell membrane</location>
        <topology evidence="1">Multi-pass membrane protein</topology>
    </subcellularLocation>
</comment>
<dbReference type="Pfam" id="PF13440">
    <property type="entry name" value="Polysacc_synt_3"/>
    <property type="match status" value="1"/>
</dbReference>
<evidence type="ECO:0000256" key="1">
    <source>
        <dbReference type="ARBA" id="ARBA00004651"/>
    </source>
</evidence>
<feature type="transmembrane region" description="Helical" evidence="6">
    <location>
        <begin position="243"/>
        <end position="263"/>
    </location>
</feature>
<dbReference type="GeneID" id="68858079"/>
<keyword evidence="2" id="KW-1003">Cell membrane</keyword>
<dbReference type="GO" id="GO:0005886">
    <property type="term" value="C:plasma membrane"/>
    <property type="evidence" value="ECO:0007669"/>
    <property type="project" value="UniProtKB-SubCell"/>
</dbReference>
<feature type="transmembrane region" description="Helical" evidence="6">
    <location>
        <begin position="375"/>
        <end position="396"/>
    </location>
</feature>
<evidence type="ECO:0000256" key="4">
    <source>
        <dbReference type="ARBA" id="ARBA00022989"/>
    </source>
</evidence>
<keyword evidence="8" id="KW-1185">Reference proteome</keyword>
<evidence type="ECO:0000256" key="3">
    <source>
        <dbReference type="ARBA" id="ARBA00022692"/>
    </source>
</evidence>
<proteinExistence type="predicted"/>
<reference evidence="7 8" key="1">
    <citation type="submission" date="2020-11" db="EMBL/GenBank/DDBJ databases">
        <title>Carbohydrate-dependent, anaerobic sulfur respiration: A novel catabolism in halophilic archaea.</title>
        <authorList>
            <person name="Sorokin D.Y."/>
            <person name="Messina E."/>
            <person name="Smedile F."/>
            <person name="La Cono V."/>
            <person name="Hallsworth J.E."/>
            <person name="Yakimov M.M."/>
        </authorList>
    </citation>
    <scope>NUCLEOTIDE SEQUENCE [LARGE SCALE GENOMIC DNA]</scope>
    <source>
        <strain evidence="7 8">HSR-Est</strain>
    </source>
</reference>
<evidence type="ECO:0000256" key="5">
    <source>
        <dbReference type="ARBA" id="ARBA00023136"/>
    </source>
</evidence>
<feature type="transmembrane region" description="Helical" evidence="6">
    <location>
        <begin position="115"/>
        <end position="134"/>
    </location>
</feature>
<organism evidence="7 8">
    <name type="scientific">Halapricum desulfuricans</name>
    <dbReference type="NCBI Taxonomy" id="2841257"/>
    <lineage>
        <taxon>Archaea</taxon>
        <taxon>Methanobacteriati</taxon>
        <taxon>Methanobacteriota</taxon>
        <taxon>Stenosarchaea group</taxon>
        <taxon>Halobacteria</taxon>
        <taxon>Halobacteriales</taxon>
        <taxon>Haloarculaceae</taxon>
        <taxon>Halapricum</taxon>
    </lineage>
</organism>
<keyword evidence="4 6" id="KW-1133">Transmembrane helix</keyword>
<evidence type="ECO:0000313" key="7">
    <source>
        <dbReference type="EMBL" id="QSG14971.1"/>
    </source>
</evidence>
<dbReference type="EMBL" id="CP064791">
    <property type="protein sequence ID" value="QSG14971.1"/>
    <property type="molecule type" value="Genomic_DNA"/>
</dbReference>
<feature type="transmembrane region" description="Helical" evidence="6">
    <location>
        <begin position="437"/>
        <end position="457"/>
    </location>
</feature>
<feature type="transmembrane region" description="Helical" evidence="6">
    <location>
        <begin position="408"/>
        <end position="431"/>
    </location>
</feature>
<dbReference type="AlphaFoldDB" id="A0A897NRV6"/>
<feature type="transmembrane region" description="Helical" evidence="6">
    <location>
        <begin position="284"/>
        <end position="302"/>
    </location>
</feature>
<sequence length="470" mass="51284">MTEVSDVSQRKQVVSGSIAKTVQMVLGFLVVVYLARILPSSEFGLYFFFLSIVHVTDGPITGFASAAQKRFSETGSDRREIVGAVLILTTVVSAIFFIGALIVAEFTRTLNEPSLLGILFFSVVASNAIFRVYLGTGKVGQKNWIEFGRSVVRSIIQVILATAGFGAFGLIVGMSVASALTVPIILFLFGFRPEVPSIGTIKSLWAFAKYSMVSGVVSRASNQIDKVIIGFFLTTVAVSQYEVTYRLMMPALLMTGVIQSGLFSRISNLDSKNESIDKEVSRNLSFSSVLSLPMFFGSVAIGESLVSTIFGSQYTGLGVLVAMMGLYKVIESQTSPLLSILGGLDEPKILMYINLATSCLNIVIALFLIQIYGILGVLFSSIISNLLKYIILYYSLKSRMPDLDLFPHYLKIEIISGAGMFAIVTSFNNIFRFSGTAIFGLVGLGVFIYSIAIFLWIPDFRHFIRQVLSS</sequence>
<evidence type="ECO:0000256" key="2">
    <source>
        <dbReference type="ARBA" id="ARBA00022475"/>
    </source>
</evidence>
<protein>
    <submittedName>
        <fullName evidence="7">MATE family membrane protein, Rfbx family</fullName>
    </submittedName>
</protein>
<feature type="transmembrane region" description="Helical" evidence="6">
    <location>
        <begin position="155"/>
        <end position="188"/>
    </location>
</feature>
<gene>
    <name evidence="7" type="primary">aglR2</name>
    <name evidence="7" type="ORF">HSEST_1442</name>
</gene>
<dbReference type="RefSeq" id="WP_229120232.1">
    <property type="nucleotide sequence ID" value="NZ_CP064791.1"/>
</dbReference>
<accession>A0A897NRV6</accession>
<feature type="transmembrane region" description="Helical" evidence="6">
    <location>
        <begin position="45"/>
        <end position="68"/>
    </location>
</feature>
<feature type="transmembrane region" description="Helical" evidence="6">
    <location>
        <begin position="21"/>
        <end position="39"/>
    </location>
</feature>
<feature type="transmembrane region" description="Helical" evidence="6">
    <location>
        <begin position="349"/>
        <end position="369"/>
    </location>
</feature>
<dbReference type="InterPro" id="IPR050833">
    <property type="entry name" value="Poly_Biosynth_Transport"/>
</dbReference>
<keyword evidence="3 6" id="KW-0812">Transmembrane</keyword>